<proteinExistence type="predicted"/>
<evidence type="ECO:0000256" key="2">
    <source>
        <dbReference type="SAM" id="SignalP"/>
    </source>
</evidence>
<evidence type="ECO:0000256" key="1">
    <source>
        <dbReference type="ARBA" id="ARBA00022801"/>
    </source>
</evidence>
<dbReference type="EMBL" id="KI669459">
    <property type="protein sequence ID" value="OCF62085.1"/>
    <property type="molecule type" value="Genomic_DNA"/>
</dbReference>
<dbReference type="Gene3D" id="1.20.58.2150">
    <property type="match status" value="1"/>
</dbReference>
<keyword evidence="5" id="KW-1185">Reference proteome</keyword>
<dbReference type="AlphaFoldDB" id="A0A1B9J2U3"/>
<protein>
    <recommendedName>
        <fullName evidence="3">Gylcosyl hydrolase 115 C-terminal domain-containing protein</fullName>
    </recommendedName>
</protein>
<evidence type="ECO:0000259" key="3">
    <source>
        <dbReference type="Pfam" id="PF17829"/>
    </source>
</evidence>
<dbReference type="OrthoDB" id="4849794at2759"/>
<dbReference type="Proteomes" id="UP000092583">
    <property type="component" value="Unassembled WGS sequence"/>
</dbReference>
<feature type="chain" id="PRO_5008629087" description="Gylcosyl hydrolase 115 C-terminal domain-containing protein" evidence="2">
    <location>
        <begin position="23"/>
        <end position="1076"/>
    </location>
</feature>
<dbReference type="InterPro" id="IPR041437">
    <property type="entry name" value="GH115_C"/>
</dbReference>
<dbReference type="Gene3D" id="3.20.20.520">
    <property type="entry name" value="Glycosyl hydrolase family 115"/>
    <property type="match status" value="1"/>
</dbReference>
<sequence>MHLVNTALFAGVGLSLLGHVIALGEERVITFPVLSDLDTSSHPHLFDTDQITFNIDTTRRRQRKDDLFVLASKPHGHATPLLLDSKDDQAIHVAAQTFAHDVYQVTGQHPKLYNDTLPGHVERALIVGSVSSDLIRRLKDVQRDGLEGKWESYEIGWEEDPLKGVKEGLVISGSDRRGTIYALYTLSEQMGVSPWYFWADSPIRPQSIIAYSKSKKLSHGEPTVKYRGLFINDEHPAMWGWAQQHWNRKPWEPAFQVEMYEKWFEMLLRLKANYHWPAMWASMFDVDGLDVSNGLPKTPTPGPNQVLANKMGVVMGTSHHEPMSRNKPEWDSYGVGEWDYVKNQETLTEFWRYGAERAKGMETLFTMGMRGDGDEPLSGASNALVQNITHAQQGLLKEVYGDQFDNISQMWCMYKEVAGYYLNGLEVPDDVTVLFADDNYGNLMSVLPPDRQDHKAGAGIYYHVDYVGFPRDYKWTNSINLAKTWEQMNHARSFNTTSIWILNVGSLKPLELPSEHFLSLAYDSDAWPRNSVGKFLKTWAEREFGEEVAEETASIMRQYSLYAGRGKPELLNGTTYSLTNYEEAERVLAGWDDLVHRADKIYHKLDKAARPSFFQQVYMLCAGHANLNRLHMAAGRSHVYAFQARTAANTFAKEALDAFYRDANLTETFHSLLDRKWDHMWDQTHITYYAPLEPIRDSLPPVRFVNPYQPSRPGIPIKEHALPGYVAYLRVTVENLIGAWPGDTGKNCERSYKCPDPTLFTMDPYGAKSRWIDIGSGGPRNTKFTITTDHDWLIVSESKGKIKWDGTEDVRVYVSVKWDKLFNHQEGGQVYETEGHVLIKGDDLTNVTVTIPITVPPPVPKDFKGHVEGDGYVVMEASHYTRSSAKDGYAFEEIEGYGRTLSGMEMLPSSTQNFTLGQGPSLEYDFWSHPASTSDKSSDEVQEEKEEVEVTLHLGPTNNFIVNKELSLGLQLDSSSVQEVHPIPLGLLQDNPHEEPFKRSAVGAVPQDWENAVSSENRNATVSFKVDADGWKTGGKHTLKVFGMTTGLVVERFQIDFGGIKERGYSYLGPPESYRL</sequence>
<name>A0A1B9J2U3_9TREE</name>
<reference evidence="4 5" key="1">
    <citation type="submission" date="2013-07" db="EMBL/GenBank/DDBJ databases">
        <title>The Genome Sequence of Kwoniella mangroviensis CBS10435.</title>
        <authorList>
            <consortium name="The Broad Institute Genome Sequencing Platform"/>
            <person name="Cuomo C."/>
            <person name="Litvintseva A."/>
            <person name="Chen Y."/>
            <person name="Heitman J."/>
            <person name="Sun S."/>
            <person name="Springer D."/>
            <person name="Dromer F."/>
            <person name="Young S.K."/>
            <person name="Zeng Q."/>
            <person name="Gargeya S."/>
            <person name="Fitzgerald M."/>
            <person name="Abouelleil A."/>
            <person name="Alvarado L."/>
            <person name="Berlin A.M."/>
            <person name="Chapman S.B."/>
            <person name="Dewar J."/>
            <person name="Goldberg J."/>
            <person name="Griggs A."/>
            <person name="Gujja S."/>
            <person name="Hansen M."/>
            <person name="Howarth C."/>
            <person name="Imamovic A."/>
            <person name="Larimer J."/>
            <person name="McCowan C."/>
            <person name="Murphy C."/>
            <person name="Pearson M."/>
            <person name="Priest M."/>
            <person name="Roberts A."/>
            <person name="Saif S."/>
            <person name="Shea T."/>
            <person name="Sykes S."/>
            <person name="Wortman J."/>
            <person name="Nusbaum C."/>
            <person name="Birren B."/>
        </authorList>
    </citation>
    <scope>NUCLEOTIDE SEQUENCE [LARGE SCALE GENOMIC DNA]</scope>
    <source>
        <strain evidence="4 5">CBS 10435</strain>
    </source>
</reference>
<dbReference type="Gene3D" id="2.60.120.1620">
    <property type="match status" value="1"/>
</dbReference>
<dbReference type="PANTHER" id="PTHR37842:SF2">
    <property type="entry name" value="GYLCOSYL HYDROLASE 115 C-TERMINAL DOMAIN-CONTAINING PROTEIN"/>
    <property type="match status" value="1"/>
</dbReference>
<keyword evidence="2" id="KW-0732">Signal</keyword>
<feature type="signal peptide" evidence="2">
    <location>
        <begin position="1"/>
        <end position="22"/>
    </location>
</feature>
<dbReference type="Pfam" id="PF15979">
    <property type="entry name" value="Glyco_hydro_115"/>
    <property type="match status" value="1"/>
</dbReference>
<dbReference type="Gene3D" id="3.30.379.10">
    <property type="entry name" value="Chitobiase/beta-hexosaminidase domain 2-like"/>
    <property type="match status" value="1"/>
</dbReference>
<feature type="domain" description="Gylcosyl hydrolase 115 C-terminal" evidence="3">
    <location>
        <begin position="865"/>
        <end position="1072"/>
    </location>
</feature>
<gene>
    <name evidence="4" type="ORF">L486_01751</name>
</gene>
<accession>A0A1B9J2U3</accession>
<reference evidence="5" key="2">
    <citation type="submission" date="2013-12" db="EMBL/GenBank/DDBJ databases">
        <title>Evolution of pathogenesis and genome organization in the Tremellales.</title>
        <authorList>
            <person name="Cuomo C."/>
            <person name="Litvintseva A."/>
            <person name="Heitman J."/>
            <person name="Chen Y."/>
            <person name="Sun S."/>
            <person name="Springer D."/>
            <person name="Dromer F."/>
            <person name="Young S."/>
            <person name="Zeng Q."/>
            <person name="Chapman S."/>
            <person name="Gujja S."/>
            <person name="Saif S."/>
            <person name="Birren B."/>
        </authorList>
    </citation>
    <scope>NUCLEOTIDE SEQUENCE [LARGE SCALE GENOMIC DNA]</scope>
    <source>
        <strain evidence="5">CBS 10435</strain>
    </source>
</reference>
<organism evidence="4 5">
    <name type="scientific">Kwoniella mangroviensis CBS 10435</name>
    <dbReference type="NCBI Taxonomy" id="1331196"/>
    <lineage>
        <taxon>Eukaryota</taxon>
        <taxon>Fungi</taxon>
        <taxon>Dikarya</taxon>
        <taxon>Basidiomycota</taxon>
        <taxon>Agaricomycotina</taxon>
        <taxon>Tremellomycetes</taxon>
        <taxon>Tremellales</taxon>
        <taxon>Cryptococcaceae</taxon>
        <taxon>Kwoniella</taxon>
    </lineage>
</organism>
<dbReference type="InterPro" id="IPR042301">
    <property type="entry name" value="GH115_sf"/>
</dbReference>
<dbReference type="InterPro" id="IPR031924">
    <property type="entry name" value="GH115"/>
</dbReference>
<evidence type="ECO:0000313" key="4">
    <source>
        <dbReference type="EMBL" id="OCF62085.1"/>
    </source>
</evidence>
<dbReference type="GO" id="GO:0016787">
    <property type="term" value="F:hydrolase activity"/>
    <property type="evidence" value="ECO:0007669"/>
    <property type="project" value="UniProtKB-KW"/>
</dbReference>
<dbReference type="PANTHER" id="PTHR37842">
    <property type="match status" value="1"/>
</dbReference>
<evidence type="ECO:0000313" key="5">
    <source>
        <dbReference type="Proteomes" id="UP000092583"/>
    </source>
</evidence>
<keyword evidence="1" id="KW-0378">Hydrolase</keyword>
<dbReference type="InterPro" id="IPR029018">
    <property type="entry name" value="Hex-like_dom2"/>
</dbReference>
<dbReference type="Pfam" id="PF17829">
    <property type="entry name" value="GH115_C"/>
    <property type="match status" value="1"/>
</dbReference>
<dbReference type="STRING" id="1331196.A0A1B9J2U3"/>
<dbReference type="SUPFAM" id="SSF55545">
    <property type="entry name" value="beta-N-acetylhexosaminidase-like domain"/>
    <property type="match status" value="1"/>
</dbReference>